<feature type="transmembrane region" description="Helical" evidence="1">
    <location>
        <begin position="21"/>
        <end position="45"/>
    </location>
</feature>
<dbReference type="EMBL" id="CAXIEN010000029">
    <property type="protein sequence ID" value="CAL1267512.1"/>
    <property type="molecule type" value="Genomic_DNA"/>
</dbReference>
<keyword evidence="1" id="KW-0472">Membrane</keyword>
<evidence type="ECO:0000313" key="2">
    <source>
        <dbReference type="EMBL" id="CAL1267512.1"/>
    </source>
</evidence>
<reference evidence="2 3" key="1">
    <citation type="submission" date="2024-04" db="EMBL/GenBank/DDBJ databases">
        <authorList>
            <person name="Rising A."/>
            <person name="Reimegard J."/>
            <person name="Sonavane S."/>
            <person name="Akerstrom W."/>
            <person name="Nylinder S."/>
            <person name="Hedman E."/>
            <person name="Kallberg Y."/>
        </authorList>
    </citation>
    <scope>NUCLEOTIDE SEQUENCE [LARGE SCALE GENOMIC DNA]</scope>
</reference>
<proteinExistence type="predicted"/>
<dbReference type="AlphaFoldDB" id="A0AAV1Z921"/>
<feature type="transmembrane region" description="Helical" evidence="1">
    <location>
        <begin position="57"/>
        <end position="80"/>
    </location>
</feature>
<dbReference type="Proteomes" id="UP001497382">
    <property type="component" value="Unassembled WGS sequence"/>
</dbReference>
<keyword evidence="1" id="KW-0812">Transmembrane</keyword>
<gene>
    <name evidence="2" type="ORF">LARSCL_LOCUS3710</name>
</gene>
<sequence>MMILASFLITPLTWFRVPRNFWFMAIIDVFCSTFFILLLLIAFFIDKEKIGPVNYPYPTFSSFTVSFGSLMFSYAGGGVYP</sequence>
<keyword evidence="3" id="KW-1185">Reference proteome</keyword>
<evidence type="ECO:0000313" key="3">
    <source>
        <dbReference type="Proteomes" id="UP001497382"/>
    </source>
</evidence>
<comment type="caution">
    <text evidence="2">The sequence shown here is derived from an EMBL/GenBank/DDBJ whole genome shotgun (WGS) entry which is preliminary data.</text>
</comment>
<protein>
    <recommendedName>
        <fullName evidence="4">MARVEL domain-containing protein</fullName>
    </recommendedName>
</protein>
<name>A0AAV1Z921_9ARAC</name>
<keyword evidence="1" id="KW-1133">Transmembrane helix</keyword>
<feature type="non-terminal residue" evidence="2">
    <location>
        <position position="81"/>
    </location>
</feature>
<evidence type="ECO:0000256" key="1">
    <source>
        <dbReference type="SAM" id="Phobius"/>
    </source>
</evidence>
<organism evidence="2 3">
    <name type="scientific">Larinioides sclopetarius</name>
    <dbReference type="NCBI Taxonomy" id="280406"/>
    <lineage>
        <taxon>Eukaryota</taxon>
        <taxon>Metazoa</taxon>
        <taxon>Ecdysozoa</taxon>
        <taxon>Arthropoda</taxon>
        <taxon>Chelicerata</taxon>
        <taxon>Arachnida</taxon>
        <taxon>Araneae</taxon>
        <taxon>Araneomorphae</taxon>
        <taxon>Entelegynae</taxon>
        <taxon>Araneoidea</taxon>
        <taxon>Araneidae</taxon>
        <taxon>Larinioides</taxon>
    </lineage>
</organism>
<accession>A0AAV1Z921</accession>
<evidence type="ECO:0008006" key="4">
    <source>
        <dbReference type="Google" id="ProtNLM"/>
    </source>
</evidence>